<accession>A0A0V1BNI6</accession>
<reference evidence="1 2" key="1">
    <citation type="submission" date="2015-01" db="EMBL/GenBank/DDBJ databases">
        <title>Evolution of Trichinella species and genotypes.</title>
        <authorList>
            <person name="Korhonen P.K."/>
            <person name="Edoardo P."/>
            <person name="Giuseppe L.R."/>
            <person name="Gasser R.B."/>
        </authorList>
    </citation>
    <scope>NUCLEOTIDE SEQUENCE [LARGE SCALE GENOMIC DNA]</scope>
    <source>
        <strain evidence="1">ISS3</strain>
    </source>
</reference>
<name>A0A0V1BNI6_TRISP</name>
<evidence type="ECO:0000313" key="2">
    <source>
        <dbReference type="Proteomes" id="UP000054776"/>
    </source>
</evidence>
<dbReference type="AlphaFoldDB" id="A0A0V1BNI6"/>
<organism evidence="1 2">
    <name type="scientific">Trichinella spiralis</name>
    <name type="common">Trichina worm</name>
    <dbReference type="NCBI Taxonomy" id="6334"/>
    <lineage>
        <taxon>Eukaryota</taxon>
        <taxon>Metazoa</taxon>
        <taxon>Ecdysozoa</taxon>
        <taxon>Nematoda</taxon>
        <taxon>Enoplea</taxon>
        <taxon>Dorylaimia</taxon>
        <taxon>Trichinellida</taxon>
        <taxon>Trichinellidae</taxon>
        <taxon>Trichinella</taxon>
    </lineage>
</organism>
<gene>
    <name evidence="1" type="ORF">T01_8838</name>
</gene>
<evidence type="ECO:0000313" key="1">
    <source>
        <dbReference type="EMBL" id="KRY38354.1"/>
    </source>
</evidence>
<comment type="caution">
    <text evidence="1">The sequence shown here is derived from an EMBL/GenBank/DDBJ whole genome shotgun (WGS) entry which is preliminary data.</text>
</comment>
<proteinExistence type="predicted"/>
<dbReference type="EMBL" id="JYDH01000026">
    <property type="protein sequence ID" value="KRY38354.1"/>
    <property type="molecule type" value="Genomic_DNA"/>
</dbReference>
<protein>
    <submittedName>
        <fullName evidence="1">Uncharacterized protein</fullName>
    </submittedName>
</protein>
<sequence length="79" mass="9308">MIGISRQTLLADDQIWIAASVERPQEATEQWMANQAPLQDKQISVLRLICRDKFVYINAQTTKHIFFTIKYKQQPFRIL</sequence>
<keyword evidence="2" id="KW-1185">Reference proteome</keyword>
<dbReference type="Proteomes" id="UP000054776">
    <property type="component" value="Unassembled WGS sequence"/>
</dbReference>
<dbReference type="InParanoid" id="A0A0V1BNI6"/>